<comment type="caution">
    <text evidence="6">The sequence shown here is derived from an EMBL/GenBank/DDBJ whole genome shotgun (WGS) entry which is preliminary data.</text>
</comment>
<name>A0A4Q9GJ98_9HYPH</name>
<comment type="subcellular location">
    <subcellularLocation>
        <location evidence="1">Endomembrane system</location>
    </subcellularLocation>
</comment>
<evidence type="ECO:0000256" key="3">
    <source>
        <dbReference type="ARBA" id="ARBA00022475"/>
    </source>
</evidence>
<protein>
    <submittedName>
        <fullName evidence="6">Nitrate transporter</fullName>
    </submittedName>
</protein>
<dbReference type="OrthoDB" id="570524at2"/>
<evidence type="ECO:0000313" key="7">
    <source>
        <dbReference type="Proteomes" id="UP000291613"/>
    </source>
</evidence>
<dbReference type="PANTHER" id="PTHR30024:SF43">
    <property type="entry name" value="BLL4572 PROTEIN"/>
    <property type="match status" value="1"/>
</dbReference>
<evidence type="ECO:0000313" key="6">
    <source>
        <dbReference type="EMBL" id="TBN52528.1"/>
    </source>
</evidence>
<dbReference type="Gene3D" id="3.40.190.10">
    <property type="entry name" value="Periplasmic binding protein-like II"/>
    <property type="match status" value="2"/>
</dbReference>
<dbReference type="GO" id="GO:0012505">
    <property type="term" value="C:endomembrane system"/>
    <property type="evidence" value="ECO:0007669"/>
    <property type="project" value="UniProtKB-SubCell"/>
</dbReference>
<evidence type="ECO:0000256" key="4">
    <source>
        <dbReference type="ARBA" id="ARBA00022519"/>
    </source>
</evidence>
<keyword evidence="5" id="KW-0472">Membrane</keyword>
<dbReference type="Proteomes" id="UP000291613">
    <property type="component" value="Unassembled WGS sequence"/>
</dbReference>
<dbReference type="RefSeq" id="WP_131003760.1">
    <property type="nucleotide sequence ID" value="NZ_JBHSZR010000013.1"/>
</dbReference>
<dbReference type="PANTHER" id="PTHR30024">
    <property type="entry name" value="ALIPHATIC SULFONATES-BINDING PROTEIN-RELATED"/>
    <property type="match status" value="1"/>
</dbReference>
<dbReference type="Pfam" id="PF13379">
    <property type="entry name" value="NMT1_2"/>
    <property type="match status" value="1"/>
</dbReference>
<dbReference type="SUPFAM" id="SSF53850">
    <property type="entry name" value="Periplasmic binding protein-like II"/>
    <property type="match status" value="1"/>
</dbReference>
<proteinExistence type="predicted"/>
<evidence type="ECO:0000256" key="5">
    <source>
        <dbReference type="ARBA" id="ARBA00023136"/>
    </source>
</evidence>
<dbReference type="AlphaFoldDB" id="A0A4Q9GJ98"/>
<dbReference type="CDD" id="cd13553">
    <property type="entry name" value="PBP2_NrtA_CpmA_like"/>
    <property type="match status" value="1"/>
</dbReference>
<reference evidence="6 7" key="1">
    <citation type="submission" date="2019-02" db="EMBL/GenBank/DDBJ databases">
        <title>Hansschlegelia quercus sp. nov., a novel methylotrophic bacterium from buds of oak (Quercus robur L.).</title>
        <authorList>
            <person name="Agafonova N.V."/>
            <person name="Kaparullina E.N."/>
            <person name="Grouzdev D.S."/>
            <person name="Doronina N.V."/>
        </authorList>
    </citation>
    <scope>NUCLEOTIDE SEQUENCE [LARGE SCALE GENOMIC DNA]</scope>
    <source>
        <strain evidence="6 7">Dub</strain>
    </source>
</reference>
<evidence type="ECO:0000256" key="2">
    <source>
        <dbReference type="ARBA" id="ARBA00022448"/>
    </source>
</evidence>
<dbReference type="EMBL" id="SIUB01000005">
    <property type="protein sequence ID" value="TBN52528.1"/>
    <property type="molecule type" value="Genomic_DNA"/>
</dbReference>
<keyword evidence="3" id="KW-1003">Cell membrane</keyword>
<keyword evidence="4" id="KW-0997">Cell inner membrane</keyword>
<gene>
    <name evidence="6" type="ORF">EYR15_11900</name>
</gene>
<dbReference type="InterPro" id="IPR044527">
    <property type="entry name" value="NrtA/CpmA_ABC-bd_dom"/>
</dbReference>
<accession>A0A4Q9GJ98</accession>
<evidence type="ECO:0000256" key="1">
    <source>
        <dbReference type="ARBA" id="ARBA00004308"/>
    </source>
</evidence>
<sequence>MSADKIKIGFIPLVDAAIPVITADLGFAAQEGLEIELVREVSWSNIRDRLIFGHFEAAHMLAPVAVASSLGLGAIKAPLAAPIALGLNGNAITLSPRLHDELFERLEPSANPADPYATGRAFAHLVRDRRARGDEPPVLGMTFPFSTHNYQLRLWLDQAGLDPDVDLRLAVSPPPFMVDALASGHVEGFCVGAPWNSLAVELGLGRILHLGVDLVRRCPEKVLAMRTGLLLERPELGAALIRACEKAAQWLSEPENREETAERLASSDRLDVPAEIIRRTLDGRLPIGDGRGERQADDYIMFDETRPDPRHARWLFEQMKRWGQANGSAAEAAETVYRPDLYDAALGRTPPSLTDDPLGLFTSARG</sequence>
<organism evidence="6 7">
    <name type="scientific">Hansschlegelia quercus</name>
    <dbReference type="NCBI Taxonomy" id="2528245"/>
    <lineage>
        <taxon>Bacteria</taxon>
        <taxon>Pseudomonadati</taxon>
        <taxon>Pseudomonadota</taxon>
        <taxon>Alphaproteobacteria</taxon>
        <taxon>Hyphomicrobiales</taxon>
        <taxon>Methylopilaceae</taxon>
        <taxon>Hansschlegelia</taxon>
    </lineage>
</organism>
<keyword evidence="2" id="KW-0813">Transport</keyword>
<keyword evidence="7" id="KW-1185">Reference proteome</keyword>